<feature type="domain" description="EamA" evidence="3">
    <location>
        <begin position="175"/>
        <end position="308"/>
    </location>
</feature>
<feature type="transmembrane region" description="Helical" evidence="2">
    <location>
        <begin position="206"/>
        <end position="225"/>
    </location>
</feature>
<feature type="transmembrane region" description="Helical" evidence="2">
    <location>
        <begin position="176"/>
        <end position="194"/>
    </location>
</feature>
<dbReference type="SUPFAM" id="SSF103481">
    <property type="entry name" value="Multidrug resistance efflux transporter EmrE"/>
    <property type="match status" value="2"/>
</dbReference>
<dbReference type="InterPro" id="IPR000620">
    <property type="entry name" value="EamA_dom"/>
</dbReference>
<sequence>MTERLELTARQNEKAASNITTFLLAVAVLALSLAAIFIRLSEQEISPVATVFHRFWIATIVFGFWSGLEGKVGGKLAEERTGKNWLYTRRDLMLLLTMGTVASLSVVFWAWSLTQTSVANSTVLRNLTPLFTTLGGWLFFQKCFDRRFLTGMALALAGAITIGIDDLQISTDNLFGDGAALLAALLYGFYLLVVEQLRLKFSASTILLWRCGLGAVLTFPIVLLAEDRRFPMTLQGWLAVISLAVICQCLGQGLLAQTLNQLSSGFVAVALLLEPAITALLAWAIFSEGLSLSNGLAWVVVLVGIYLAKTSSSTQKT</sequence>
<accession>A0AAV3X127</accession>
<dbReference type="InterPro" id="IPR037185">
    <property type="entry name" value="EmrE-like"/>
</dbReference>
<feature type="transmembrane region" description="Helical" evidence="2">
    <location>
        <begin position="92"/>
        <end position="111"/>
    </location>
</feature>
<keyword evidence="5" id="KW-1185">Reference proteome</keyword>
<evidence type="ECO:0000313" key="5">
    <source>
        <dbReference type="Proteomes" id="UP001050975"/>
    </source>
</evidence>
<feature type="transmembrane region" description="Helical" evidence="2">
    <location>
        <begin position="147"/>
        <end position="164"/>
    </location>
</feature>
<dbReference type="Proteomes" id="UP001050975">
    <property type="component" value="Unassembled WGS sequence"/>
</dbReference>
<dbReference type="PANTHER" id="PTHR22911:SF76">
    <property type="entry name" value="EAMA DOMAIN-CONTAINING PROTEIN"/>
    <property type="match status" value="1"/>
</dbReference>
<feature type="transmembrane region" description="Helical" evidence="2">
    <location>
        <begin position="21"/>
        <end position="40"/>
    </location>
</feature>
<dbReference type="PANTHER" id="PTHR22911">
    <property type="entry name" value="ACYL-MALONYL CONDENSING ENZYME-RELATED"/>
    <property type="match status" value="1"/>
</dbReference>
<feature type="domain" description="EamA" evidence="3">
    <location>
        <begin position="22"/>
        <end position="162"/>
    </location>
</feature>
<keyword evidence="2" id="KW-0812">Transmembrane</keyword>
<evidence type="ECO:0000256" key="2">
    <source>
        <dbReference type="SAM" id="Phobius"/>
    </source>
</evidence>
<proteinExistence type="inferred from homology"/>
<feature type="transmembrane region" description="Helical" evidence="2">
    <location>
        <begin position="237"/>
        <end position="255"/>
    </location>
</feature>
<keyword evidence="2" id="KW-1133">Transmembrane helix</keyword>
<feature type="transmembrane region" description="Helical" evidence="2">
    <location>
        <begin position="123"/>
        <end position="140"/>
    </location>
</feature>
<dbReference type="RefSeq" id="WP_226574632.1">
    <property type="nucleotide sequence ID" value="NZ_BLAY01000005.1"/>
</dbReference>
<dbReference type="EMBL" id="BLAY01000005">
    <property type="protein sequence ID" value="GET35858.1"/>
    <property type="molecule type" value="Genomic_DNA"/>
</dbReference>
<dbReference type="GO" id="GO:0016020">
    <property type="term" value="C:membrane"/>
    <property type="evidence" value="ECO:0007669"/>
    <property type="project" value="InterPro"/>
</dbReference>
<evidence type="ECO:0000313" key="4">
    <source>
        <dbReference type="EMBL" id="GET35858.1"/>
    </source>
</evidence>
<reference evidence="4" key="1">
    <citation type="submission" date="2019-10" db="EMBL/GenBank/DDBJ databases">
        <title>Draft genome sequece of Microseira wollei NIES-4236.</title>
        <authorList>
            <person name="Yamaguchi H."/>
            <person name="Suzuki S."/>
            <person name="Kawachi M."/>
        </authorList>
    </citation>
    <scope>NUCLEOTIDE SEQUENCE</scope>
    <source>
        <strain evidence="4">NIES-4236</strain>
    </source>
</reference>
<gene>
    <name evidence="4" type="ORF">MiSe_06060</name>
</gene>
<comment type="similarity">
    <text evidence="1">Belongs to the EamA transporter family.</text>
</comment>
<name>A0AAV3X127_9CYAN</name>
<evidence type="ECO:0000256" key="1">
    <source>
        <dbReference type="ARBA" id="ARBA00007362"/>
    </source>
</evidence>
<dbReference type="AlphaFoldDB" id="A0AAV3X127"/>
<keyword evidence="2" id="KW-0472">Membrane</keyword>
<feature type="transmembrane region" description="Helical" evidence="2">
    <location>
        <begin position="292"/>
        <end position="308"/>
    </location>
</feature>
<feature type="transmembrane region" description="Helical" evidence="2">
    <location>
        <begin position="267"/>
        <end position="286"/>
    </location>
</feature>
<protein>
    <submittedName>
        <fullName evidence="4">Conserved hypothetical membrane protein</fullName>
    </submittedName>
</protein>
<organism evidence="4 5">
    <name type="scientific">Microseira wollei NIES-4236</name>
    <dbReference type="NCBI Taxonomy" id="2530354"/>
    <lineage>
        <taxon>Bacteria</taxon>
        <taxon>Bacillati</taxon>
        <taxon>Cyanobacteriota</taxon>
        <taxon>Cyanophyceae</taxon>
        <taxon>Oscillatoriophycideae</taxon>
        <taxon>Aerosakkonematales</taxon>
        <taxon>Aerosakkonemataceae</taxon>
        <taxon>Microseira</taxon>
    </lineage>
</organism>
<evidence type="ECO:0000259" key="3">
    <source>
        <dbReference type="Pfam" id="PF00892"/>
    </source>
</evidence>
<comment type="caution">
    <text evidence="4">The sequence shown here is derived from an EMBL/GenBank/DDBJ whole genome shotgun (WGS) entry which is preliminary data.</text>
</comment>
<dbReference type="Pfam" id="PF00892">
    <property type="entry name" value="EamA"/>
    <property type="match status" value="2"/>
</dbReference>
<feature type="transmembrane region" description="Helical" evidence="2">
    <location>
        <begin position="52"/>
        <end position="72"/>
    </location>
</feature>